<evidence type="ECO:0000256" key="3">
    <source>
        <dbReference type="ARBA" id="ARBA00022825"/>
    </source>
</evidence>
<organism evidence="7 8">
    <name type="scientific">Helicoverpa armigera</name>
    <name type="common">Cotton bollworm</name>
    <name type="synonym">Heliothis armigera</name>
    <dbReference type="NCBI Taxonomy" id="29058"/>
    <lineage>
        <taxon>Eukaryota</taxon>
        <taxon>Metazoa</taxon>
        <taxon>Ecdysozoa</taxon>
        <taxon>Arthropoda</taxon>
        <taxon>Hexapoda</taxon>
        <taxon>Insecta</taxon>
        <taxon>Pterygota</taxon>
        <taxon>Neoptera</taxon>
        <taxon>Endopterygota</taxon>
        <taxon>Lepidoptera</taxon>
        <taxon>Glossata</taxon>
        <taxon>Ditrysia</taxon>
        <taxon>Noctuoidea</taxon>
        <taxon>Noctuidae</taxon>
        <taxon>Heliothinae</taxon>
        <taxon>Helicoverpa</taxon>
    </lineage>
</organism>
<dbReference type="InterPro" id="IPR050430">
    <property type="entry name" value="Peptidase_S1"/>
</dbReference>
<keyword evidence="5" id="KW-0732">Signal</keyword>
<dbReference type="Pfam" id="PF00089">
    <property type="entry name" value="Trypsin"/>
    <property type="match status" value="1"/>
</dbReference>
<reference evidence="7 8" key="1">
    <citation type="journal article" date="2017" name="BMC Biol.">
        <title>Genomic innovations, transcriptional plasticity and gene loss underlying the evolution and divergence of two highly polyphagous and invasive Helicoverpa pest species.</title>
        <authorList>
            <person name="Pearce S.L."/>
            <person name="Clarke D.F."/>
            <person name="East P.D."/>
            <person name="Elfekih S."/>
            <person name="Gordon K.H."/>
            <person name="Jermiin L.S."/>
            <person name="McGaughran A."/>
            <person name="Oakeshott J.G."/>
            <person name="Papanikolaou A."/>
            <person name="Perera O.P."/>
            <person name="Rane R.V."/>
            <person name="Richards S."/>
            <person name="Tay W.T."/>
            <person name="Walsh T.K."/>
            <person name="Anderson A."/>
            <person name="Anderson C.J."/>
            <person name="Asgari S."/>
            <person name="Board P.G."/>
            <person name="Bretschneider A."/>
            <person name="Campbell P.M."/>
            <person name="Chertemps T."/>
            <person name="Christeller J.T."/>
            <person name="Coppin C.W."/>
            <person name="Downes S.J."/>
            <person name="Duan G."/>
            <person name="Farnsworth C.A."/>
            <person name="Good R.T."/>
            <person name="Han L.B."/>
            <person name="Han Y.C."/>
            <person name="Hatje K."/>
            <person name="Horne I."/>
            <person name="Huang Y.P."/>
            <person name="Hughes D.S."/>
            <person name="Jacquin-Joly E."/>
            <person name="James W."/>
            <person name="Jhangiani S."/>
            <person name="Kollmar M."/>
            <person name="Kuwar S.S."/>
            <person name="Li S."/>
            <person name="Liu N.Y."/>
            <person name="Maibeche M.T."/>
            <person name="Miller J.R."/>
            <person name="Montagne N."/>
            <person name="Perry T."/>
            <person name="Qu J."/>
            <person name="Song S.V."/>
            <person name="Sutton G.G."/>
            <person name="Vogel H."/>
            <person name="Walenz B.P."/>
            <person name="Xu W."/>
            <person name="Zhang H.J."/>
            <person name="Zou Z."/>
            <person name="Batterham P."/>
            <person name="Edwards O.R."/>
            <person name="Feyereisen R."/>
            <person name="Gibbs R.A."/>
            <person name="Heckel D.G."/>
            <person name="McGrath A."/>
            <person name="Robin C."/>
            <person name="Scherer S.E."/>
            <person name="Worley K.C."/>
            <person name="Wu Y.D."/>
        </authorList>
    </citation>
    <scope>NUCLEOTIDE SEQUENCE [LARGE SCALE GENOMIC DNA]</scope>
    <source>
        <strain evidence="7">Harm_GR_Male_#8</strain>
        <tissue evidence="7">Whole organism</tissue>
    </source>
</reference>
<evidence type="ECO:0000259" key="6">
    <source>
        <dbReference type="PROSITE" id="PS50240"/>
    </source>
</evidence>
<evidence type="ECO:0000256" key="2">
    <source>
        <dbReference type="ARBA" id="ARBA00022801"/>
    </source>
</evidence>
<sequence length="451" mass="51661">MKSCNLLWVLPIFVFSVSKCFDHEETFEQKNDSSEEADDALFAPNMVWNPGDIPLLNRKIFKGVRVAIREHPYIASIRRHIMHYSVATILTKNLFITVAHPLVDVPLSELSIVVGENYADRGATLLTVMLVIIHEKFDRFSLNGDVALIRVYEDTTYRCAVKSIQLIHPREPLHGLRAFVTGWGRCDRTGRELCLPRSGKYTPGETFDPMLRFVSFMISLPNPYCDFYKKKGVILKPGMLCVGKSREEDNVTSCLAVPGAPLVVDGHLTGLLSWGYGCGYVNDLPLVYTNMQYYQPWLLHNIPLIRRITKQNLTLLFQLKRAHILTTWLNLTRVVKPVPFTLSDEPMETLKLDRELAKLKGRVYDIRDFIFRGMHRKYKKRLYEKLKERIAEKEAIKKIHEASEITSSAPFLDPDNLFQTTKQGTGLTFMEQTQPFATDGDNAYYEDYAGA</sequence>
<dbReference type="InterPro" id="IPR001254">
    <property type="entry name" value="Trypsin_dom"/>
</dbReference>
<name>A0A2W1BXZ8_HELAM</name>
<dbReference type="InterPro" id="IPR043504">
    <property type="entry name" value="Peptidase_S1_PA_chymotrypsin"/>
</dbReference>
<dbReference type="AlphaFoldDB" id="A0A2W1BXZ8"/>
<feature type="chain" id="PRO_5015980268" description="Peptidase S1 domain-containing protein" evidence="5">
    <location>
        <begin position="21"/>
        <end position="451"/>
    </location>
</feature>
<dbReference type="SMART" id="SM00020">
    <property type="entry name" value="Tryp_SPc"/>
    <property type="match status" value="1"/>
</dbReference>
<gene>
    <name evidence="7" type="primary">HaOG200358</name>
    <name evidence="7" type="ORF">B5X24_HaOG200358</name>
</gene>
<evidence type="ECO:0000256" key="5">
    <source>
        <dbReference type="SAM" id="SignalP"/>
    </source>
</evidence>
<dbReference type="EMBL" id="KZ149901">
    <property type="protein sequence ID" value="PZC78494.1"/>
    <property type="molecule type" value="Genomic_DNA"/>
</dbReference>
<dbReference type="GO" id="GO:0006508">
    <property type="term" value="P:proteolysis"/>
    <property type="evidence" value="ECO:0007669"/>
    <property type="project" value="UniProtKB-KW"/>
</dbReference>
<dbReference type="PROSITE" id="PS50240">
    <property type="entry name" value="TRYPSIN_DOM"/>
    <property type="match status" value="1"/>
</dbReference>
<dbReference type="InterPro" id="IPR009003">
    <property type="entry name" value="Peptidase_S1_PA"/>
</dbReference>
<evidence type="ECO:0000256" key="1">
    <source>
        <dbReference type="ARBA" id="ARBA00022670"/>
    </source>
</evidence>
<dbReference type="GO" id="GO:0004252">
    <property type="term" value="F:serine-type endopeptidase activity"/>
    <property type="evidence" value="ECO:0007669"/>
    <property type="project" value="InterPro"/>
</dbReference>
<evidence type="ECO:0000313" key="8">
    <source>
        <dbReference type="Proteomes" id="UP000249218"/>
    </source>
</evidence>
<keyword evidence="2" id="KW-0378">Hydrolase</keyword>
<keyword evidence="1" id="KW-0645">Protease</keyword>
<evidence type="ECO:0000313" key="7">
    <source>
        <dbReference type="EMBL" id="PZC78494.1"/>
    </source>
</evidence>
<feature type="domain" description="Peptidase S1" evidence="6">
    <location>
        <begin position="60"/>
        <end position="303"/>
    </location>
</feature>
<feature type="signal peptide" evidence="5">
    <location>
        <begin position="1"/>
        <end position="20"/>
    </location>
</feature>
<dbReference type="PANTHER" id="PTHR24276">
    <property type="entry name" value="POLYSERASE-RELATED"/>
    <property type="match status" value="1"/>
</dbReference>
<evidence type="ECO:0000256" key="4">
    <source>
        <dbReference type="ARBA" id="ARBA00023157"/>
    </source>
</evidence>
<dbReference type="Gene3D" id="2.40.10.10">
    <property type="entry name" value="Trypsin-like serine proteases"/>
    <property type="match status" value="1"/>
</dbReference>
<proteinExistence type="predicted"/>
<keyword evidence="4" id="KW-1015">Disulfide bond</keyword>
<dbReference type="SUPFAM" id="SSF50494">
    <property type="entry name" value="Trypsin-like serine proteases"/>
    <property type="match status" value="1"/>
</dbReference>
<protein>
    <recommendedName>
        <fullName evidence="6">Peptidase S1 domain-containing protein</fullName>
    </recommendedName>
</protein>
<keyword evidence="3" id="KW-0720">Serine protease</keyword>
<dbReference type="OrthoDB" id="6261922at2759"/>
<accession>A0A2W1BXZ8</accession>
<dbReference type="Proteomes" id="UP000249218">
    <property type="component" value="Unassembled WGS sequence"/>
</dbReference>
<dbReference type="PANTHER" id="PTHR24276:SF98">
    <property type="entry name" value="FI18310P1-RELATED"/>
    <property type="match status" value="1"/>
</dbReference>
<keyword evidence="8" id="KW-1185">Reference proteome</keyword>